<gene>
    <name evidence="1" type="ORF">SOASR032_21880</name>
</gene>
<name>A0ABQ5LK64_9GAMM</name>
<accession>A0ABQ5LK64</accession>
<proteinExistence type="predicted"/>
<comment type="caution">
    <text evidence="1">The sequence shown here is derived from an EMBL/GenBank/DDBJ whole genome shotgun (WGS) entry which is preliminary data.</text>
</comment>
<organism evidence="1 2">
    <name type="scientific">Pragia fontium</name>
    <dbReference type="NCBI Taxonomy" id="82985"/>
    <lineage>
        <taxon>Bacteria</taxon>
        <taxon>Pseudomonadati</taxon>
        <taxon>Pseudomonadota</taxon>
        <taxon>Gammaproteobacteria</taxon>
        <taxon>Enterobacterales</taxon>
        <taxon>Budviciaceae</taxon>
        <taxon>Pragia</taxon>
    </lineage>
</organism>
<evidence type="ECO:0000313" key="2">
    <source>
        <dbReference type="Proteomes" id="UP001059610"/>
    </source>
</evidence>
<evidence type="ECO:0000313" key="1">
    <source>
        <dbReference type="EMBL" id="GKX63619.1"/>
    </source>
</evidence>
<dbReference type="EMBL" id="BRLJ01000005">
    <property type="protein sequence ID" value="GKX63619.1"/>
    <property type="molecule type" value="Genomic_DNA"/>
</dbReference>
<reference evidence="1" key="1">
    <citation type="submission" date="2022-06" db="EMBL/GenBank/DDBJ databases">
        <title>Draft genome sequences of Pragia fontium str. JCM24417.</title>
        <authorList>
            <person name="Wakabayashi Y."/>
            <person name="Kojima K."/>
        </authorList>
    </citation>
    <scope>NUCLEOTIDE SEQUENCE</scope>
    <source>
        <strain evidence="1">JCM 24417</strain>
    </source>
</reference>
<dbReference type="Proteomes" id="UP001059610">
    <property type="component" value="Unassembled WGS sequence"/>
</dbReference>
<sequence>MLFPRKSVLAHRARNFTEISVNINKKNSVQPDDEKPIKKADIAICLSILT</sequence>
<keyword evidence="2" id="KW-1185">Reference proteome</keyword>
<protein>
    <submittedName>
        <fullName evidence="1">Uncharacterized protein</fullName>
    </submittedName>
</protein>